<name>A0AAD6UR98_9AGAR</name>
<accession>A0AAD6UR98</accession>
<sequence>MPSNLPLKRASAWAVLPPIHAFPPLQPLLYANAHAKVDISASTSPLSDKQPPMTGFRGGPARARIYSILSAAEGRPPHWHLRACGGYPELKAAHGDFLKMRSLLLNVYGYAKDMTTVLLDAGVPNHMQATFSQRWSIWWGRAGGLRPVKNRTNSEEDGMDKCQCLLPFDGEETDRGQLQRLTMRPQELHHALVKPLPAGARLVTGLAAQCSCSLVAAWRYDGTGLGATDVARRFIFYILWQEILGCSQRCLPSWQNLWPHQSTADIHWALAAGRGNRYSGARDSVYVANICEFPVAMAPGVSELLGTGASNRAAGSISAHIHLSAFWRTDMRQRLAITVYRS</sequence>
<dbReference type="EMBL" id="JARJCW010000152">
    <property type="protein sequence ID" value="KAJ7190327.1"/>
    <property type="molecule type" value="Genomic_DNA"/>
</dbReference>
<protein>
    <submittedName>
        <fullName evidence="1">Uncharacterized protein</fullName>
    </submittedName>
</protein>
<organism evidence="1 2">
    <name type="scientific">Mycena pura</name>
    <dbReference type="NCBI Taxonomy" id="153505"/>
    <lineage>
        <taxon>Eukaryota</taxon>
        <taxon>Fungi</taxon>
        <taxon>Dikarya</taxon>
        <taxon>Basidiomycota</taxon>
        <taxon>Agaricomycotina</taxon>
        <taxon>Agaricomycetes</taxon>
        <taxon>Agaricomycetidae</taxon>
        <taxon>Agaricales</taxon>
        <taxon>Marasmiineae</taxon>
        <taxon>Mycenaceae</taxon>
        <taxon>Mycena</taxon>
    </lineage>
</organism>
<gene>
    <name evidence="1" type="ORF">GGX14DRAFT_606010</name>
</gene>
<dbReference type="AlphaFoldDB" id="A0AAD6UR98"/>
<keyword evidence="2" id="KW-1185">Reference proteome</keyword>
<evidence type="ECO:0000313" key="2">
    <source>
        <dbReference type="Proteomes" id="UP001219525"/>
    </source>
</evidence>
<proteinExistence type="predicted"/>
<evidence type="ECO:0000313" key="1">
    <source>
        <dbReference type="EMBL" id="KAJ7190327.1"/>
    </source>
</evidence>
<reference evidence="1" key="1">
    <citation type="submission" date="2023-03" db="EMBL/GenBank/DDBJ databases">
        <title>Massive genome expansion in bonnet fungi (Mycena s.s.) driven by repeated elements and novel gene families across ecological guilds.</title>
        <authorList>
            <consortium name="Lawrence Berkeley National Laboratory"/>
            <person name="Harder C.B."/>
            <person name="Miyauchi S."/>
            <person name="Viragh M."/>
            <person name="Kuo A."/>
            <person name="Thoen E."/>
            <person name="Andreopoulos B."/>
            <person name="Lu D."/>
            <person name="Skrede I."/>
            <person name="Drula E."/>
            <person name="Henrissat B."/>
            <person name="Morin E."/>
            <person name="Kohler A."/>
            <person name="Barry K."/>
            <person name="LaButti K."/>
            <person name="Morin E."/>
            <person name="Salamov A."/>
            <person name="Lipzen A."/>
            <person name="Mereny Z."/>
            <person name="Hegedus B."/>
            <person name="Baldrian P."/>
            <person name="Stursova M."/>
            <person name="Weitz H."/>
            <person name="Taylor A."/>
            <person name="Grigoriev I.V."/>
            <person name="Nagy L.G."/>
            <person name="Martin F."/>
            <person name="Kauserud H."/>
        </authorList>
    </citation>
    <scope>NUCLEOTIDE SEQUENCE</scope>
    <source>
        <strain evidence="1">9144</strain>
    </source>
</reference>
<dbReference type="Proteomes" id="UP001219525">
    <property type="component" value="Unassembled WGS sequence"/>
</dbReference>
<comment type="caution">
    <text evidence="1">The sequence shown here is derived from an EMBL/GenBank/DDBJ whole genome shotgun (WGS) entry which is preliminary data.</text>
</comment>